<reference evidence="1 2" key="1">
    <citation type="journal article" date="2012" name="PLoS ONE">
        <title>Edwardsiella comparative phylogenomics reveal the new intra/inter-species taxonomic relationships, virulence evolution and niche adaptation mechanisms.</title>
        <authorList>
            <person name="Yang M."/>
            <person name="Lv Y."/>
            <person name="Xiao J."/>
            <person name="Wu H."/>
            <person name="Zheng H."/>
            <person name="Liu Q."/>
            <person name="Zhang Y."/>
            <person name="Wang Q."/>
        </authorList>
    </citation>
    <scope>NUCLEOTIDE SEQUENCE [LARGE SCALE GENOMIC DNA]</scope>
    <source>
        <strain evidence="2">080813</strain>
    </source>
</reference>
<proteinExistence type="predicted"/>
<accession>A0A076LKX3</accession>
<dbReference type="AlphaFoldDB" id="A0A076LKX3"/>
<gene>
    <name evidence="1" type="ORF">ETEE_2656</name>
</gene>
<evidence type="ECO:0000313" key="1">
    <source>
        <dbReference type="EMBL" id="AIJ09090.1"/>
    </source>
</evidence>
<dbReference type="EMBL" id="CP006664">
    <property type="protein sequence ID" value="AIJ09090.1"/>
    <property type="molecule type" value="Genomic_DNA"/>
</dbReference>
<sequence>MKYNAAICGVSIYHSEELLLVTLLIGYISSIFHRQLTHSDD</sequence>
<name>A0A076LKX3_9GAMM</name>
<dbReference type="Proteomes" id="UP000028681">
    <property type="component" value="Chromosome"/>
</dbReference>
<organism evidence="1 2">
    <name type="scientific">Edwardsiella anguillarum ET080813</name>
    <dbReference type="NCBI Taxonomy" id="667120"/>
    <lineage>
        <taxon>Bacteria</taxon>
        <taxon>Pseudomonadati</taxon>
        <taxon>Pseudomonadota</taxon>
        <taxon>Gammaproteobacteria</taxon>
        <taxon>Enterobacterales</taxon>
        <taxon>Hafniaceae</taxon>
        <taxon>Edwardsiella</taxon>
    </lineage>
</organism>
<evidence type="ECO:0000313" key="2">
    <source>
        <dbReference type="Proteomes" id="UP000028681"/>
    </source>
</evidence>
<protein>
    <submittedName>
        <fullName evidence="1">Uncharacterized protein</fullName>
    </submittedName>
</protein>
<dbReference type="KEGG" id="ete:ETEE_2656"/>
<dbReference type="HOGENOM" id="CLU_3269301_0_0_6"/>